<keyword evidence="1" id="KW-0732">Signal</keyword>
<feature type="signal peptide" evidence="1">
    <location>
        <begin position="1"/>
        <end position="23"/>
    </location>
</feature>
<dbReference type="Gene3D" id="2.40.128.410">
    <property type="match status" value="1"/>
</dbReference>
<dbReference type="Pfam" id="PF14059">
    <property type="entry name" value="DUF4251"/>
    <property type="match status" value="1"/>
</dbReference>
<proteinExistence type="predicted"/>
<protein>
    <submittedName>
        <fullName evidence="2">DUF4251 domain-containing protein</fullName>
    </submittedName>
</protein>
<comment type="caution">
    <text evidence="2">The sequence shown here is derived from an EMBL/GenBank/DDBJ whole genome shotgun (WGS) entry which is preliminary data.</text>
</comment>
<dbReference type="PROSITE" id="PS51257">
    <property type="entry name" value="PROKAR_LIPOPROTEIN"/>
    <property type="match status" value="1"/>
</dbReference>
<sequence length="187" mass="20776">MNLLQKNLSLLLIVLSSSVFFSACTSTQNLPQQRPDFIENKTIAIRFNSAEPKFNRALEQLSVQGMLGAGNTAGNISLTASKNYLKIKGDSIKAYLPYFGSRQGISMRDNLGAIEFSGIPKNYSMVYDTEKRQTEISFSIDQKESNENYSVILYISNSGGSVLNINSSNRDRIAYRGKATALKTEEY</sequence>
<dbReference type="OrthoDB" id="1448121at2"/>
<reference evidence="2 3" key="1">
    <citation type="submission" date="2019-06" db="EMBL/GenBank/DDBJ databases">
        <title>Flavibacter putida gen. nov., sp. nov., a novel marine bacterium of the family Flavobacteriaceae isolated from coastal seawater.</title>
        <authorList>
            <person name="Feng X."/>
        </authorList>
    </citation>
    <scope>NUCLEOTIDE SEQUENCE [LARGE SCALE GENOMIC DNA]</scope>
    <source>
        <strain evidence="2 3">PLHSN227</strain>
    </source>
</reference>
<dbReference type="RefSeq" id="WP_141420776.1">
    <property type="nucleotide sequence ID" value="NZ_VIAR01000002.1"/>
</dbReference>
<evidence type="ECO:0000313" key="2">
    <source>
        <dbReference type="EMBL" id="TQD40246.1"/>
    </source>
</evidence>
<evidence type="ECO:0000313" key="3">
    <source>
        <dbReference type="Proteomes" id="UP000317169"/>
    </source>
</evidence>
<dbReference type="EMBL" id="VIAR01000002">
    <property type="protein sequence ID" value="TQD40246.1"/>
    <property type="molecule type" value="Genomic_DNA"/>
</dbReference>
<evidence type="ECO:0000256" key="1">
    <source>
        <dbReference type="SAM" id="SignalP"/>
    </source>
</evidence>
<name>A0A507ZR61_9FLAO</name>
<organism evidence="2 3">
    <name type="scientific">Haloflavibacter putidus</name>
    <dbReference type="NCBI Taxonomy" id="2576776"/>
    <lineage>
        <taxon>Bacteria</taxon>
        <taxon>Pseudomonadati</taxon>
        <taxon>Bacteroidota</taxon>
        <taxon>Flavobacteriia</taxon>
        <taxon>Flavobacteriales</taxon>
        <taxon>Flavobacteriaceae</taxon>
        <taxon>Haloflavibacter</taxon>
    </lineage>
</organism>
<dbReference type="Proteomes" id="UP000317169">
    <property type="component" value="Unassembled WGS sequence"/>
</dbReference>
<keyword evidence="3" id="KW-1185">Reference proteome</keyword>
<dbReference type="AlphaFoldDB" id="A0A507ZR61"/>
<feature type="chain" id="PRO_5021203136" evidence="1">
    <location>
        <begin position="24"/>
        <end position="187"/>
    </location>
</feature>
<dbReference type="InterPro" id="IPR025347">
    <property type="entry name" value="DUF4251"/>
</dbReference>
<accession>A0A507ZR61</accession>
<gene>
    <name evidence="2" type="ORF">FKR84_03345</name>
</gene>